<organism evidence="1 2">
    <name type="scientific">Calorimonas adulescens</name>
    <dbReference type="NCBI Taxonomy" id="2606906"/>
    <lineage>
        <taxon>Bacteria</taxon>
        <taxon>Bacillati</taxon>
        <taxon>Bacillota</taxon>
        <taxon>Clostridia</taxon>
        <taxon>Thermoanaerobacterales</taxon>
        <taxon>Thermoanaerobacteraceae</taxon>
        <taxon>Calorimonas</taxon>
    </lineage>
</organism>
<proteinExistence type="predicted"/>
<keyword evidence="2" id="KW-1185">Reference proteome</keyword>
<dbReference type="EMBL" id="VTPS01000008">
    <property type="protein sequence ID" value="TZE82093.1"/>
    <property type="molecule type" value="Genomic_DNA"/>
</dbReference>
<evidence type="ECO:0000313" key="1">
    <source>
        <dbReference type="EMBL" id="TZE82093.1"/>
    </source>
</evidence>
<dbReference type="AlphaFoldDB" id="A0A5D8QF00"/>
<reference evidence="1 2" key="1">
    <citation type="submission" date="2019-08" db="EMBL/GenBank/DDBJ databases">
        <title>Calorimonas adulescens gen. nov., sp. nov., an anaerobic thermophilic bacterium from Sakhalin hot spring.</title>
        <authorList>
            <person name="Khomyakova M.A."/>
            <person name="Merkel A.Y."/>
            <person name="Novikov A."/>
            <person name="Bonch-Osmolovskaya E.A."/>
            <person name="Slobodkin A.I."/>
        </authorList>
    </citation>
    <scope>NUCLEOTIDE SEQUENCE [LARGE SCALE GENOMIC DNA]</scope>
    <source>
        <strain evidence="1 2">A05MB</strain>
    </source>
</reference>
<protein>
    <submittedName>
        <fullName evidence="1">Uncharacterized protein</fullName>
    </submittedName>
</protein>
<name>A0A5D8QF00_9THEO</name>
<evidence type="ECO:0000313" key="2">
    <source>
        <dbReference type="Proteomes" id="UP000322976"/>
    </source>
</evidence>
<accession>A0A5D8QF00</accession>
<dbReference type="Proteomes" id="UP000322976">
    <property type="component" value="Unassembled WGS sequence"/>
</dbReference>
<comment type="caution">
    <text evidence="1">The sequence shown here is derived from an EMBL/GenBank/DDBJ whole genome shotgun (WGS) entry which is preliminary data.</text>
</comment>
<gene>
    <name evidence="1" type="ORF">FWJ32_06245</name>
</gene>
<dbReference type="RefSeq" id="WP_149545111.1">
    <property type="nucleotide sequence ID" value="NZ_VTPS01000008.1"/>
</dbReference>
<sequence>MILIINRQLEVEYCSNSSIDEDCDFFREINLFTYIKRFETGVFRNGRYEILIDDAMLAWGLYYIVRIKGRV</sequence>